<evidence type="ECO:0000313" key="6">
    <source>
        <dbReference type="Proteomes" id="UP000290545"/>
    </source>
</evidence>
<proteinExistence type="predicted"/>
<accession>A0A4Q1D9I8</accession>
<dbReference type="EMBL" id="SDHZ01000001">
    <property type="protein sequence ID" value="RXK85508.1"/>
    <property type="molecule type" value="Genomic_DNA"/>
</dbReference>
<dbReference type="Gene3D" id="1.10.260.40">
    <property type="entry name" value="lambda repressor-like DNA-binding domains"/>
    <property type="match status" value="1"/>
</dbReference>
<dbReference type="AlphaFoldDB" id="A0A4Q1D9I8"/>
<feature type="domain" description="HTH lacI-type" evidence="4">
    <location>
        <begin position="7"/>
        <end position="61"/>
    </location>
</feature>
<dbReference type="InterPro" id="IPR010982">
    <property type="entry name" value="Lambda_DNA-bd_dom_sf"/>
</dbReference>
<dbReference type="CDD" id="cd01392">
    <property type="entry name" value="HTH_LacI"/>
    <property type="match status" value="1"/>
</dbReference>
<keyword evidence="6" id="KW-1185">Reference proteome</keyword>
<reference evidence="5 6" key="1">
    <citation type="submission" date="2019-01" db="EMBL/GenBank/DDBJ databases">
        <title>Filimonas sp. strain TTM-71.</title>
        <authorList>
            <person name="Chen W.-M."/>
        </authorList>
    </citation>
    <scope>NUCLEOTIDE SEQUENCE [LARGE SCALE GENOMIC DNA]</scope>
    <source>
        <strain evidence="5 6">TTM-71</strain>
    </source>
</reference>
<dbReference type="CDD" id="cd06267">
    <property type="entry name" value="PBP1_LacI_sugar_binding-like"/>
    <property type="match status" value="1"/>
</dbReference>
<keyword evidence="1" id="KW-0805">Transcription regulation</keyword>
<gene>
    <name evidence="5" type="ORF">ESB13_01435</name>
</gene>
<dbReference type="RefSeq" id="WP_129001260.1">
    <property type="nucleotide sequence ID" value="NZ_SDHZ01000001.1"/>
</dbReference>
<dbReference type="Pfam" id="PF00356">
    <property type="entry name" value="LacI"/>
    <property type="match status" value="1"/>
</dbReference>
<dbReference type="InterPro" id="IPR028082">
    <property type="entry name" value="Peripla_BP_I"/>
</dbReference>
<dbReference type="Proteomes" id="UP000290545">
    <property type="component" value="Unassembled WGS sequence"/>
</dbReference>
<keyword evidence="3" id="KW-0804">Transcription</keyword>
<dbReference type="PANTHER" id="PTHR30146:SF109">
    <property type="entry name" value="HTH-TYPE TRANSCRIPTIONAL REGULATOR GALS"/>
    <property type="match status" value="1"/>
</dbReference>
<evidence type="ECO:0000313" key="5">
    <source>
        <dbReference type="EMBL" id="RXK85508.1"/>
    </source>
</evidence>
<protein>
    <submittedName>
        <fullName evidence="5">LacI family transcriptional regulator</fullName>
    </submittedName>
</protein>
<dbReference type="GO" id="GO:0003700">
    <property type="term" value="F:DNA-binding transcription factor activity"/>
    <property type="evidence" value="ECO:0007669"/>
    <property type="project" value="TreeGrafter"/>
</dbReference>
<dbReference type="PANTHER" id="PTHR30146">
    <property type="entry name" value="LACI-RELATED TRANSCRIPTIONAL REPRESSOR"/>
    <property type="match status" value="1"/>
</dbReference>
<dbReference type="GO" id="GO:0000976">
    <property type="term" value="F:transcription cis-regulatory region binding"/>
    <property type="evidence" value="ECO:0007669"/>
    <property type="project" value="TreeGrafter"/>
</dbReference>
<sequence>MKKDKEITIYDIARELNISAATVSRGLQDHPNISQKTKQRIADLAKAIGYRSNHFASSLRSKRSKNIGVLVHELNSSFITSVLSGIEKITAQQGYDLLIAHSSESFKKEIANTTNLFNKRVDGLIASLSFDTSDLDHFDMFYHKGVPVVFFDRVEQDGKKTVVIIDNFECGYTATQHLINQGCRRIVHVTSSLSRNVYAQRLSGYKQALRLNDLPFDNTLLIVEDELSKKAGEEAAMKILNMHPRPDGAFITNDLVAAACMQMLKQYGISIPLDIAIVGFNNDTIGELIEPALTTINYPGKDIGELAALNLLNQIEGRNDLNQTNTIIVPSGLIVRDSSLRLSNNHIT</sequence>
<dbReference type="SMART" id="SM00354">
    <property type="entry name" value="HTH_LACI"/>
    <property type="match status" value="1"/>
</dbReference>
<evidence type="ECO:0000256" key="3">
    <source>
        <dbReference type="ARBA" id="ARBA00023163"/>
    </source>
</evidence>
<evidence type="ECO:0000256" key="1">
    <source>
        <dbReference type="ARBA" id="ARBA00023015"/>
    </source>
</evidence>
<organism evidence="5 6">
    <name type="scientific">Filimonas effusa</name>
    <dbReference type="NCBI Taxonomy" id="2508721"/>
    <lineage>
        <taxon>Bacteria</taxon>
        <taxon>Pseudomonadati</taxon>
        <taxon>Bacteroidota</taxon>
        <taxon>Chitinophagia</taxon>
        <taxon>Chitinophagales</taxon>
        <taxon>Chitinophagaceae</taxon>
        <taxon>Filimonas</taxon>
    </lineage>
</organism>
<evidence type="ECO:0000259" key="4">
    <source>
        <dbReference type="PROSITE" id="PS50932"/>
    </source>
</evidence>
<name>A0A4Q1D9I8_9BACT</name>
<dbReference type="Pfam" id="PF13377">
    <property type="entry name" value="Peripla_BP_3"/>
    <property type="match status" value="1"/>
</dbReference>
<dbReference type="PROSITE" id="PS50932">
    <property type="entry name" value="HTH_LACI_2"/>
    <property type="match status" value="1"/>
</dbReference>
<dbReference type="Gene3D" id="3.40.50.2300">
    <property type="match status" value="2"/>
</dbReference>
<dbReference type="InterPro" id="IPR046335">
    <property type="entry name" value="LacI/GalR-like_sensor"/>
</dbReference>
<dbReference type="OrthoDB" id="9803256at2"/>
<comment type="caution">
    <text evidence="5">The sequence shown here is derived from an EMBL/GenBank/DDBJ whole genome shotgun (WGS) entry which is preliminary data.</text>
</comment>
<dbReference type="SUPFAM" id="SSF47413">
    <property type="entry name" value="lambda repressor-like DNA-binding domains"/>
    <property type="match status" value="1"/>
</dbReference>
<evidence type="ECO:0000256" key="2">
    <source>
        <dbReference type="ARBA" id="ARBA00023125"/>
    </source>
</evidence>
<dbReference type="InterPro" id="IPR000843">
    <property type="entry name" value="HTH_LacI"/>
</dbReference>
<dbReference type="SUPFAM" id="SSF53822">
    <property type="entry name" value="Periplasmic binding protein-like I"/>
    <property type="match status" value="1"/>
</dbReference>
<keyword evidence="2" id="KW-0238">DNA-binding</keyword>